<dbReference type="SUPFAM" id="SSF53323">
    <property type="entry name" value="Pyruvate-ferredoxin oxidoreductase, PFOR, domain III"/>
    <property type="match status" value="1"/>
</dbReference>
<keyword evidence="1" id="KW-0560">Oxidoreductase</keyword>
<gene>
    <name evidence="3" type="ordered locus">Tlet_0749</name>
</gene>
<dbReference type="AlphaFoldDB" id="A8F581"/>
<accession>A8F581</accession>
<keyword evidence="4" id="KW-1185">Reference proteome</keyword>
<dbReference type="STRING" id="416591.Tlet_0749"/>
<dbReference type="EMBL" id="CP000812">
    <property type="protein sequence ID" value="ABV33315.1"/>
    <property type="molecule type" value="Genomic_DNA"/>
</dbReference>
<evidence type="ECO:0000313" key="4">
    <source>
        <dbReference type="Proteomes" id="UP000002016"/>
    </source>
</evidence>
<keyword evidence="3" id="KW-0670">Pyruvate</keyword>
<dbReference type="InterPro" id="IPR052554">
    <property type="entry name" value="2-oxoglutarate_synth_KorC"/>
</dbReference>
<dbReference type="KEGG" id="tle:Tlet_0749"/>
<dbReference type="OrthoDB" id="9789125at2"/>
<dbReference type="Pfam" id="PF01558">
    <property type="entry name" value="POR"/>
    <property type="match status" value="1"/>
</dbReference>
<dbReference type="GO" id="GO:0016903">
    <property type="term" value="F:oxidoreductase activity, acting on the aldehyde or oxo group of donors"/>
    <property type="evidence" value="ECO:0007669"/>
    <property type="project" value="InterPro"/>
</dbReference>
<sequence>MQLNDPLAIRVAGSGGQGNILTGKVLAQAAMLEKKYVVQTQSYGAQVRGGISHCDVIICDEWIDFPEASQFDIMYIMHIDALRAYQKLIRANGIILIDSTFVDSVPFTVQRLTKKILMIPLEKLAVEKFNATVVSNMIGLGALIKATKIVGLESLIKAIQDMISERYVSMNIEAIKYGYEIISKEFKIRSERKIRTIGFE</sequence>
<evidence type="ECO:0000313" key="3">
    <source>
        <dbReference type="EMBL" id="ABV33315.1"/>
    </source>
</evidence>
<evidence type="ECO:0000259" key="2">
    <source>
        <dbReference type="Pfam" id="PF01558"/>
    </source>
</evidence>
<dbReference type="eggNOG" id="COG1014">
    <property type="taxonomic scope" value="Bacteria"/>
</dbReference>
<feature type="domain" description="Pyruvate/ketoisovalerate oxidoreductase catalytic" evidence="2">
    <location>
        <begin position="15"/>
        <end position="180"/>
    </location>
</feature>
<dbReference type="Gene3D" id="3.40.920.10">
    <property type="entry name" value="Pyruvate-ferredoxin oxidoreductase, PFOR, domain III"/>
    <property type="match status" value="1"/>
</dbReference>
<organism evidence="3 4">
    <name type="scientific">Pseudothermotoga lettingae (strain ATCC BAA-301 / DSM 14385 / NBRC 107922 / TMO)</name>
    <name type="common">Thermotoga lettingae</name>
    <dbReference type="NCBI Taxonomy" id="416591"/>
    <lineage>
        <taxon>Bacteria</taxon>
        <taxon>Thermotogati</taxon>
        <taxon>Thermotogota</taxon>
        <taxon>Thermotogae</taxon>
        <taxon>Thermotogales</taxon>
        <taxon>Thermotogaceae</taxon>
        <taxon>Pseudothermotoga</taxon>
    </lineage>
</organism>
<dbReference type="RefSeq" id="WP_012002796.1">
    <property type="nucleotide sequence ID" value="NC_009828.1"/>
</dbReference>
<proteinExistence type="predicted"/>
<protein>
    <submittedName>
        <fullName evidence="3">Pyruvate ferredoxin/flavodoxin oxidoreductase</fullName>
    </submittedName>
</protein>
<dbReference type="PANTHER" id="PTHR42730:SF1">
    <property type="entry name" value="2-OXOGLUTARATE SYNTHASE SUBUNIT KORC"/>
    <property type="match status" value="1"/>
</dbReference>
<reference evidence="3 4" key="1">
    <citation type="submission" date="2007-08" db="EMBL/GenBank/DDBJ databases">
        <title>Complete sequence of Thermotoga lettingae TMO.</title>
        <authorList>
            <consortium name="US DOE Joint Genome Institute"/>
            <person name="Copeland A."/>
            <person name="Lucas S."/>
            <person name="Lapidus A."/>
            <person name="Barry K."/>
            <person name="Glavina del Rio T."/>
            <person name="Dalin E."/>
            <person name="Tice H."/>
            <person name="Pitluck S."/>
            <person name="Foster B."/>
            <person name="Bruce D."/>
            <person name="Schmutz J."/>
            <person name="Larimer F."/>
            <person name="Land M."/>
            <person name="Hauser L."/>
            <person name="Kyrpides N."/>
            <person name="Mikhailova N."/>
            <person name="Nelson K."/>
            <person name="Gogarten J.P."/>
            <person name="Noll K."/>
            <person name="Richardson P."/>
        </authorList>
    </citation>
    <scope>NUCLEOTIDE SEQUENCE [LARGE SCALE GENOMIC DNA]</scope>
    <source>
        <strain evidence="4">ATCC BAA-301 / DSM 14385 / NBRC 107922 / TMO</strain>
    </source>
</reference>
<reference evidence="3 4" key="2">
    <citation type="journal article" date="2009" name="Proc. Natl. Acad. Sci. U.S.A.">
        <title>On the chimeric nature, thermophilic origin, and phylogenetic placement of the Thermotogales.</title>
        <authorList>
            <person name="Zhaxybayeva O."/>
            <person name="Swithers K.S."/>
            <person name="Lapierre P."/>
            <person name="Fournier G.P."/>
            <person name="Bickhart D.M."/>
            <person name="DeBoy R.T."/>
            <person name="Nelson K.E."/>
            <person name="Nesbo C.L."/>
            <person name="Doolittle W.F."/>
            <person name="Gogarten J.P."/>
            <person name="Noll K.M."/>
        </authorList>
    </citation>
    <scope>NUCLEOTIDE SEQUENCE [LARGE SCALE GENOMIC DNA]</scope>
    <source>
        <strain evidence="4">ATCC BAA-301 / DSM 14385 / NBRC 107922 / TMO</strain>
    </source>
</reference>
<dbReference type="InterPro" id="IPR019752">
    <property type="entry name" value="Pyrv/ketoisovalerate_OxRed_cat"/>
</dbReference>
<dbReference type="InterPro" id="IPR002869">
    <property type="entry name" value="Pyrv_flavodox_OxRed_cen"/>
</dbReference>
<name>A8F581_PSELT</name>
<dbReference type="Proteomes" id="UP000002016">
    <property type="component" value="Chromosome"/>
</dbReference>
<evidence type="ECO:0000256" key="1">
    <source>
        <dbReference type="ARBA" id="ARBA00023002"/>
    </source>
</evidence>
<dbReference type="HOGENOM" id="CLU_087284_0_0_0"/>
<dbReference type="PANTHER" id="PTHR42730">
    <property type="entry name" value="2-OXOGLUTARATE SYNTHASE SUBUNIT KORC"/>
    <property type="match status" value="1"/>
</dbReference>